<keyword evidence="1" id="KW-0472">Membrane</keyword>
<accession>A0A7C8IS41</accession>
<reference evidence="2 3" key="1">
    <citation type="submission" date="2019-12" db="EMBL/GenBank/DDBJ databases">
        <title>Draft genome sequence of the ascomycete Xylaria multiplex DSM 110363.</title>
        <authorList>
            <person name="Buettner E."/>
            <person name="Kellner H."/>
        </authorList>
    </citation>
    <scope>NUCLEOTIDE SEQUENCE [LARGE SCALE GENOMIC DNA]</scope>
    <source>
        <strain evidence="2 3">DSM 110363</strain>
    </source>
</reference>
<dbReference type="AlphaFoldDB" id="A0A7C8IS41"/>
<keyword evidence="1" id="KW-0812">Transmembrane</keyword>
<dbReference type="InParanoid" id="A0A7C8IS41"/>
<feature type="transmembrane region" description="Helical" evidence="1">
    <location>
        <begin position="46"/>
        <end position="67"/>
    </location>
</feature>
<protein>
    <submittedName>
        <fullName evidence="2">Uncharacterized protein</fullName>
    </submittedName>
</protein>
<evidence type="ECO:0000313" key="2">
    <source>
        <dbReference type="EMBL" id="KAF2962639.1"/>
    </source>
</evidence>
<comment type="caution">
    <text evidence="2">The sequence shown here is derived from an EMBL/GenBank/DDBJ whole genome shotgun (WGS) entry which is preliminary data.</text>
</comment>
<evidence type="ECO:0000313" key="3">
    <source>
        <dbReference type="Proteomes" id="UP000481858"/>
    </source>
</evidence>
<feature type="transmembrane region" description="Helical" evidence="1">
    <location>
        <begin position="112"/>
        <end position="135"/>
    </location>
</feature>
<keyword evidence="1" id="KW-1133">Transmembrane helix</keyword>
<proteinExistence type="predicted"/>
<dbReference type="Proteomes" id="UP000481858">
    <property type="component" value="Unassembled WGS sequence"/>
</dbReference>
<organism evidence="2 3">
    <name type="scientific">Xylaria multiplex</name>
    <dbReference type="NCBI Taxonomy" id="323545"/>
    <lineage>
        <taxon>Eukaryota</taxon>
        <taxon>Fungi</taxon>
        <taxon>Dikarya</taxon>
        <taxon>Ascomycota</taxon>
        <taxon>Pezizomycotina</taxon>
        <taxon>Sordariomycetes</taxon>
        <taxon>Xylariomycetidae</taxon>
        <taxon>Xylariales</taxon>
        <taxon>Xylariaceae</taxon>
        <taxon>Xylaria</taxon>
    </lineage>
</organism>
<dbReference type="EMBL" id="WUBL01000321">
    <property type="protein sequence ID" value="KAF2962639.1"/>
    <property type="molecule type" value="Genomic_DNA"/>
</dbReference>
<sequence length="152" mass="16556">MSISLSTGAIIAAPINDPATLSRAGARVLAIPVSTLRLAGFCQRFLSSALLSLLIQASLWASSLLGLGWSTSMQIRRAINIIAYRSARLSKQATWEIWDSARMRQLRKKIEFEFFTLILGAGGNNLCLVIFWPGWGILGLAAFMLSAGVRDE</sequence>
<keyword evidence="3" id="KW-1185">Reference proteome</keyword>
<dbReference type="OrthoDB" id="4844401at2759"/>
<name>A0A7C8IS41_9PEZI</name>
<gene>
    <name evidence="2" type="ORF">GQX73_g10935</name>
</gene>
<evidence type="ECO:0000256" key="1">
    <source>
        <dbReference type="SAM" id="Phobius"/>
    </source>
</evidence>